<protein>
    <submittedName>
        <fullName evidence="9">Choline dehydrogenase</fullName>
    </submittedName>
</protein>
<dbReference type="InterPro" id="IPR007867">
    <property type="entry name" value="GMC_OxRtase_C"/>
</dbReference>
<name>A0A1H7UZZ8_9SPHN</name>
<keyword evidence="5" id="KW-0560">Oxidoreductase</keyword>
<keyword evidence="10" id="KW-1185">Reference proteome</keyword>
<dbReference type="RefSeq" id="WP_143051907.1">
    <property type="nucleotide sequence ID" value="NZ_FNZZ01000008.1"/>
</dbReference>
<dbReference type="OrthoDB" id="9798604at2"/>
<dbReference type="InterPro" id="IPR036188">
    <property type="entry name" value="FAD/NAD-bd_sf"/>
</dbReference>
<dbReference type="PANTHER" id="PTHR42784">
    <property type="entry name" value="PYRANOSE 2-OXIDASE"/>
    <property type="match status" value="1"/>
</dbReference>
<dbReference type="EMBL" id="FNZZ01000008">
    <property type="protein sequence ID" value="SEM02483.1"/>
    <property type="molecule type" value="Genomic_DNA"/>
</dbReference>
<keyword evidence="6" id="KW-1133">Transmembrane helix</keyword>
<sequence length="530" mass="57870">MTHSASRHSLGSRREHVHADVCVIGAGIAGLTAAVRIAAHSRLRVVVLESGTATALDHEAAMVGLDTVDDPTGMYQGIARGRGIGGTSAKWAGKLLPLSPGDMAARPYLDQPGWPITPDDLSRYTREIEAMMGVDNSPYEHDQNPDLDPGRLLPTGMSDIVWRWPKRPTKANHRIDHVLRHELERLNNLEIWTDATVGTLEIAEGRLTKVSAINHRGGELTVAATSFVIAAGTLESTRLLLLADAQNEGCISCTTDSLGRYFNDHFGVEVAVLRAGSMTPLNRALADRKVNRTVRHLHGELSAGRQQATRSASAYFDFDALFVENSAIARARAMIASLHARDGAATLRHSVGLMRKLPAFGQALTWQTRHHQQFWSADAVINVKVWIEQRPIAANRLTLAERRDSLNMPMLHVDLERTSDDEHTLQTARQTIAHLWHTHSTLGSLDWSTLPERAIDAASEQAHPAGSLRMGHDPHMSVVGPTLRVHAISNVQIASAAVFPTSGSANPTFTIMQLAMRAADDLLSQFRIAN</sequence>
<keyword evidence="3" id="KW-0285">Flavoprotein</keyword>
<feature type="domain" description="FAD-dependent oxidoreductase 2 FAD-binding" evidence="7">
    <location>
        <begin position="20"/>
        <end position="236"/>
    </location>
</feature>
<evidence type="ECO:0000313" key="9">
    <source>
        <dbReference type="EMBL" id="SEM02483.1"/>
    </source>
</evidence>
<accession>A0A1H7UZZ8</accession>
<evidence type="ECO:0000256" key="5">
    <source>
        <dbReference type="ARBA" id="ARBA00023002"/>
    </source>
</evidence>
<evidence type="ECO:0000256" key="4">
    <source>
        <dbReference type="ARBA" id="ARBA00022827"/>
    </source>
</evidence>
<evidence type="ECO:0000259" key="8">
    <source>
        <dbReference type="Pfam" id="PF05199"/>
    </source>
</evidence>
<dbReference type="Pfam" id="PF00890">
    <property type="entry name" value="FAD_binding_2"/>
    <property type="match status" value="1"/>
</dbReference>
<evidence type="ECO:0000259" key="7">
    <source>
        <dbReference type="Pfam" id="PF00890"/>
    </source>
</evidence>
<dbReference type="GO" id="GO:0016614">
    <property type="term" value="F:oxidoreductase activity, acting on CH-OH group of donors"/>
    <property type="evidence" value="ECO:0007669"/>
    <property type="project" value="InterPro"/>
</dbReference>
<dbReference type="STRING" id="1855283.SAMN05216382_3136"/>
<dbReference type="Gene3D" id="3.50.50.60">
    <property type="entry name" value="FAD/NAD(P)-binding domain"/>
    <property type="match status" value="2"/>
</dbReference>
<dbReference type="Pfam" id="PF05199">
    <property type="entry name" value="GMC_oxred_C"/>
    <property type="match status" value="1"/>
</dbReference>
<dbReference type="AlphaFoldDB" id="A0A1H7UZZ8"/>
<feature type="domain" description="Glucose-methanol-choline oxidoreductase C-terminal" evidence="8">
    <location>
        <begin position="391"/>
        <end position="515"/>
    </location>
</feature>
<dbReference type="InterPro" id="IPR051473">
    <property type="entry name" value="P2Ox-like"/>
</dbReference>
<dbReference type="PANTHER" id="PTHR42784:SF1">
    <property type="entry name" value="PYRANOSE 2-OXIDASE"/>
    <property type="match status" value="1"/>
</dbReference>
<reference evidence="10" key="1">
    <citation type="submission" date="2016-10" db="EMBL/GenBank/DDBJ databases">
        <authorList>
            <person name="Varghese N."/>
            <person name="Submissions S."/>
        </authorList>
    </citation>
    <scope>NUCLEOTIDE SEQUENCE [LARGE SCALE GENOMIC DNA]</scope>
    <source>
        <strain evidence="10">JS21-1</strain>
    </source>
</reference>
<evidence type="ECO:0000313" key="10">
    <source>
        <dbReference type="Proteomes" id="UP000199214"/>
    </source>
</evidence>
<feature type="transmembrane region" description="Helical" evidence="6">
    <location>
        <begin position="21"/>
        <end position="39"/>
    </location>
</feature>
<dbReference type="SUPFAM" id="SSF51905">
    <property type="entry name" value="FAD/NAD(P)-binding domain"/>
    <property type="match status" value="1"/>
</dbReference>
<organism evidence="9 10">
    <name type="scientific">Sphingomonas palmae</name>
    <dbReference type="NCBI Taxonomy" id="1855283"/>
    <lineage>
        <taxon>Bacteria</taxon>
        <taxon>Pseudomonadati</taxon>
        <taxon>Pseudomonadota</taxon>
        <taxon>Alphaproteobacteria</taxon>
        <taxon>Sphingomonadales</taxon>
        <taxon>Sphingomonadaceae</taxon>
        <taxon>Sphingomonas</taxon>
    </lineage>
</organism>
<comment type="cofactor">
    <cofactor evidence="1">
        <name>FAD</name>
        <dbReference type="ChEBI" id="CHEBI:57692"/>
    </cofactor>
</comment>
<gene>
    <name evidence="9" type="ORF">SAMN05216382_3136</name>
</gene>
<keyword evidence="6" id="KW-0472">Membrane</keyword>
<evidence type="ECO:0000256" key="3">
    <source>
        <dbReference type="ARBA" id="ARBA00022630"/>
    </source>
</evidence>
<comment type="similarity">
    <text evidence="2">Belongs to the GMC oxidoreductase family.</text>
</comment>
<keyword evidence="6" id="KW-0812">Transmembrane</keyword>
<dbReference type="InterPro" id="IPR003953">
    <property type="entry name" value="FAD-dep_OxRdtase_2_FAD-bd"/>
</dbReference>
<proteinExistence type="inferred from homology"/>
<dbReference type="Proteomes" id="UP000199214">
    <property type="component" value="Unassembled WGS sequence"/>
</dbReference>
<keyword evidence="4" id="KW-0274">FAD</keyword>
<evidence type="ECO:0000256" key="6">
    <source>
        <dbReference type="SAM" id="Phobius"/>
    </source>
</evidence>
<evidence type="ECO:0000256" key="2">
    <source>
        <dbReference type="ARBA" id="ARBA00010790"/>
    </source>
</evidence>
<evidence type="ECO:0000256" key="1">
    <source>
        <dbReference type="ARBA" id="ARBA00001974"/>
    </source>
</evidence>